<accession>A0A059BJS1</accession>
<dbReference type="InParanoid" id="A0A059BJS1"/>
<feature type="domain" description="DC1" evidence="2">
    <location>
        <begin position="70"/>
        <end position="114"/>
    </location>
</feature>
<proteinExistence type="predicted"/>
<reference evidence="3" key="1">
    <citation type="submission" date="2013-07" db="EMBL/GenBank/DDBJ databases">
        <title>The genome of Eucalyptus grandis.</title>
        <authorList>
            <person name="Schmutz J."/>
            <person name="Hayes R."/>
            <person name="Myburg A."/>
            <person name="Tuskan G."/>
            <person name="Grattapaglia D."/>
            <person name="Rokhsar D.S."/>
        </authorList>
    </citation>
    <scope>NUCLEOTIDE SEQUENCE</scope>
    <source>
        <tissue evidence="3">Leaf extractions</tissue>
    </source>
</reference>
<evidence type="ECO:0000256" key="1">
    <source>
        <dbReference type="ARBA" id="ARBA00022737"/>
    </source>
</evidence>
<dbReference type="Gramene" id="KCW66146">
    <property type="protein sequence ID" value="KCW66146"/>
    <property type="gene ID" value="EUGRSUZ_G03410"/>
</dbReference>
<dbReference type="EMBL" id="KK198759">
    <property type="protein sequence ID" value="KCW66146.1"/>
    <property type="molecule type" value="Genomic_DNA"/>
</dbReference>
<keyword evidence="1" id="KW-0677">Repeat</keyword>
<gene>
    <name evidence="3" type="ORF">EUGRSUZ_G03410</name>
</gene>
<sequence>MAQPEASIIHFSHPHPLTLNHQPQPQHASCSGCKLKTAGWTYGCAPCSYFLHISCSKMPPQINHPVDQYHHILTLIPTPVYPVGVFRCDACGKQGSGFSYRCASCNLDLHITCASMPLTQTHPSHHHLLNLTFSPPYTNRSFSCDICQNLGSSQWLYRCHSCEFDAHLSCTMKKPAQNHQPPPQLPQARPYYPDQTHTMRRYQTDPISSATTHFQGVPCIFQSPTPTNPCINGVGQPVGMERNGQANALNQVLRGLFGGGGGGQNFDQILLRGLPGGGSGKAGSGGGGGGGQNFDQIFLQGLLGGGGSNAGGGGGGNDFGGGMGNSGGNGGTGIGSFFSVGNDSFDGSSGYENIGAGLGDLG</sequence>
<evidence type="ECO:0000259" key="2">
    <source>
        <dbReference type="Pfam" id="PF03107"/>
    </source>
</evidence>
<feature type="domain" description="DC1" evidence="2">
    <location>
        <begin position="11"/>
        <end position="55"/>
    </location>
</feature>
<dbReference type="SUPFAM" id="SSF57889">
    <property type="entry name" value="Cysteine-rich domain"/>
    <property type="match status" value="2"/>
</dbReference>
<dbReference type="PANTHER" id="PTHR46288:SF83">
    <property type="entry name" value="CYSTEINE_HISTIDINE-RICH C1 DOMAIN FAMILY PROTEIN"/>
    <property type="match status" value="1"/>
</dbReference>
<dbReference type="InterPro" id="IPR046349">
    <property type="entry name" value="C1-like_sf"/>
</dbReference>
<evidence type="ECO:0000313" key="3">
    <source>
        <dbReference type="EMBL" id="KCW66146.1"/>
    </source>
</evidence>
<organism evidence="3">
    <name type="scientific">Eucalyptus grandis</name>
    <name type="common">Flooded gum</name>
    <dbReference type="NCBI Taxonomy" id="71139"/>
    <lineage>
        <taxon>Eukaryota</taxon>
        <taxon>Viridiplantae</taxon>
        <taxon>Streptophyta</taxon>
        <taxon>Embryophyta</taxon>
        <taxon>Tracheophyta</taxon>
        <taxon>Spermatophyta</taxon>
        <taxon>Magnoliopsida</taxon>
        <taxon>eudicotyledons</taxon>
        <taxon>Gunneridae</taxon>
        <taxon>Pentapetalae</taxon>
        <taxon>rosids</taxon>
        <taxon>malvids</taxon>
        <taxon>Myrtales</taxon>
        <taxon>Myrtaceae</taxon>
        <taxon>Myrtoideae</taxon>
        <taxon>Eucalypteae</taxon>
        <taxon>Eucalyptus</taxon>
    </lineage>
</organism>
<dbReference type="Pfam" id="PF03107">
    <property type="entry name" value="C1_2"/>
    <property type="match status" value="3"/>
</dbReference>
<dbReference type="AlphaFoldDB" id="A0A059BJS1"/>
<feature type="domain" description="DC1" evidence="2">
    <location>
        <begin position="123"/>
        <end position="170"/>
    </location>
</feature>
<dbReference type="OMA" id="PNYVVMP"/>
<name>A0A059BJS1_EUCGR</name>
<protein>
    <recommendedName>
        <fullName evidence="2">DC1 domain-containing protein</fullName>
    </recommendedName>
</protein>
<dbReference type="InterPro" id="IPR004146">
    <property type="entry name" value="DC1"/>
</dbReference>
<dbReference type="PANTHER" id="PTHR46288">
    <property type="entry name" value="PHORBOL-ESTER/DAG-TYPE DOMAIN-CONTAINING PROTEIN"/>
    <property type="match status" value="1"/>
</dbReference>
<dbReference type="eggNOG" id="ENOG502S0HB">
    <property type="taxonomic scope" value="Eukaryota"/>
</dbReference>